<evidence type="ECO:0000313" key="3">
    <source>
        <dbReference type="WBParaSite" id="GPUH_0001258401-mRNA-1"/>
    </source>
</evidence>
<reference evidence="1 2" key="2">
    <citation type="submission" date="2018-11" db="EMBL/GenBank/DDBJ databases">
        <authorList>
            <consortium name="Pathogen Informatics"/>
        </authorList>
    </citation>
    <scope>NUCLEOTIDE SEQUENCE [LARGE SCALE GENOMIC DNA]</scope>
</reference>
<reference evidence="3" key="1">
    <citation type="submission" date="2016-06" db="UniProtKB">
        <authorList>
            <consortium name="WormBaseParasite"/>
        </authorList>
    </citation>
    <scope>IDENTIFICATION</scope>
</reference>
<dbReference type="AlphaFoldDB" id="A0A183DV29"/>
<name>A0A183DV29_9BILA</name>
<evidence type="ECO:0000313" key="2">
    <source>
        <dbReference type="Proteomes" id="UP000271098"/>
    </source>
</evidence>
<sequence length="143" mass="16534">MDSENNNGMIGEGVMRMVQHSNPQAALVFLFGWAGCSDRYLTKYAKIYEKDFTVVRFTADIQRVRSFASYRQFALDIYEKILETSTAPYIYCHMFSMNGCSTFCALWDLLDTVCASSSSLHCLRFIYAQLYLRYDDCLPEPLF</sequence>
<evidence type="ECO:0000313" key="1">
    <source>
        <dbReference type="EMBL" id="VDN20679.1"/>
    </source>
</evidence>
<dbReference type="Pfam" id="PF05705">
    <property type="entry name" value="DUF829"/>
    <property type="match status" value="1"/>
</dbReference>
<accession>A0A183DV29</accession>
<protein>
    <submittedName>
        <fullName evidence="3">Transmembrane protein 53</fullName>
    </submittedName>
</protein>
<proteinExistence type="predicted"/>
<gene>
    <name evidence="1" type="ORF">GPUH_LOCUS12570</name>
</gene>
<dbReference type="EMBL" id="UYRT01079418">
    <property type="protein sequence ID" value="VDN20679.1"/>
    <property type="molecule type" value="Genomic_DNA"/>
</dbReference>
<keyword evidence="2" id="KW-1185">Reference proteome</keyword>
<dbReference type="WBParaSite" id="GPUH_0001258401-mRNA-1">
    <property type="protein sequence ID" value="GPUH_0001258401-mRNA-1"/>
    <property type="gene ID" value="GPUH_0001258401"/>
</dbReference>
<dbReference type="OrthoDB" id="77878at2759"/>
<dbReference type="Proteomes" id="UP000271098">
    <property type="component" value="Unassembled WGS sequence"/>
</dbReference>
<dbReference type="InterPro" id="IPR008547">
    <property type="entry name" value="DUF829_TMEM53"/>
</dbReference>
<organism evidence="3">
    <name type="scientific">Gongylonema pulchrum</name>
    <dbReference type="NCBI Taxonomy" id="637853"/>
    <lineage>
        <taxon>Eukaryota</taxon>
        <taxon>Metazoa</taxon>
        <taxon>Ecdysozoa</taxon>
        <taxon>Nematoda</taxon>
        <taxon>Chromadorea</taxon>
        <taxon>Rhabditida</taxon>
        <taxon>Spirurina</taxon>
        <taxon>Spiruromorpha</taxon>
        <taxon>Spiruroidea</taxon>
        <taxon>Gongylonematidae</taxon>
        <taxon>Gongylonema</taxon>
    </lineage>
</organism>